<dbReference type="SUPFAM" id="SSF48452">
    <property type="entry name" value="TPR-like"/>
    <property type="match status" value="1"/>
</dbReference>
<reference evidence="1" key="1">
    <citation type="journal article" date="2014" name="Front. Microbiol.">
        <title>High frequency of phylogenetically diverse reductive dehalogenase-homologous genes in deep subseafloor sedimentary metagenomes.</title>
        <authorList>
            <person name="Kawai M."/>
            <person name="Futagami T."/>
            <person name="Toyoda A."/>
            <person name="Takaki Y."/>
            <person name="Nishi S."/>
            <person name="Hori S."/>
            <person name="Arai W."/>
            <person name="Tsubouchi T."/>
            <person name="Morono Y."/>
            <person name="Uchiyama I."/>
            <person name="Ito T."/>
            <person name="Fujiyama A."/>
            <person name="Inagaki F."/>
            <person name="Takami H."/>
        </authorList>
    </citation>
    <scope>NUCLEOTIDE SEQUENCE</scope>
    <source>
        <strain evidence="1">Expedition CK06-06</strain>
    </source>
</reference>
<dbReference type="AlphaFoldDB" id="X1BLW6"/>
<evidence type="ECO:0000313" key="1">
    <source>
        <dbReference type="EMBL" id="GAG96939.1"/>
    </source>
</evidence>
<name>X1BLW6_9ZZZZ</name>
<proteinExistence type="predicted"/>
<dbReference type="InterPro" id="IPR019734">
    <property type="entry name" value="TPR_rpt"/>
</dbReference>
<dbReference type="PROSITE" id="PS50005">
    <property type="entry name" value="TPR"/>
    <property type="match status" value="1"/>
</dbReference>
<dbReference type="Gene3D" id="1.25.40.10">
    <property type="entry name" value="Tetratricopeptide repeat domain"/>
    <property type="match status" value="1"/>
</dbReference>
<feature type="non-terminal residue" evidence="1">
    <location>
        <position position="1"/>
    </location>
</feature>
<comment type="caution">
    <text evidence="1">The sequence shown here is derived from an EMBL/GenBank/DDBJ whole genome shotgun (WGS) entry which is preliminary data.</text>
</comment>
<accession>X1BLW6</accession>
<dbReference type="EMBL" id="BART01022482">
    <property type="protein sequence ID" value="GAG96939.1"/>
    <property type="molecule type" value="Genomic_DNA"/>
</dbReference>
<dbReference type="InterPro" id="IPR011990">
    <property type="entry name" value="TPR-like_helical_dom_sf"/>
</dbReference>
<organism evidence="1">
    <name type="scientific">marine sediment metagenome</name>
    <dbReference type="NCBI Taxonomy" id="412755"/>
    <lineage>
        <taxon>unclassified sequences</taxon>
        <taxon>metagenomes</taxon>
        <taxon>ecological metagenomes</taxon>
    </lineage>
</organism>
<sequence length="132" mass="15782">IRKTIDSLRFQSFQRLGLCYYYKKYFDDAFYYFAKAYKEDPRSPLTLFYMAATLDQWGKGLEAIFCFETYLKLNDPDKNRREIAQQRWQYLKRQSQRPGHSLYRSVDEVIYVILGEEINGGTPVLLCLNGFR</sequence>
<gene>
    <name evidence="1" type="ORF">S01H4_41146</name>
</gene>
<protein>
    <submittedName>
        <fullName evidence="1">Uncharacterized protein</fullName>
    </submittedName>
</protein>